<dbReference type="InterPro" id="IPR039426">
    <property type="entry name" value="TonB-dep_rcpt-like"/>
</dbReference>
<evidence type="ECO:0000259" key="13">
    <source>
        <dbReference type="Pfam" id="PF00593"/>
    </source>
</evidence>
<organism evidence="15 16">
    <name type="scientific">Desulfocapsa sulfexigens (strain DSM 10523 / SB164P1)</name>
    <dbReference type="NCBI Taxonomy" id="1167006"/>
    <lineage>
        <taxon>Bacteria</taxon>
        <taxon>Pseudomonadati</taxon>
        <taxon>Thermodesulfobacteriota</taxon>
        <taxon>Desulfobulbia</taxon>
        <taxon>Desulfobulbales</taxon>
        <taxon>Desulfocapsaceae</taxon>
        <taxon>Desulfocapsa</taxon>
    </lineage>
</organism>
<dbReference type="Proteomes" id="UP000011721">
    <property type="component" value="Chromosome"/>
</dbReference>
<keyword evidence="3 10" id="KW-1134">Transmembrane beta strand</keyword>
<dbReference type="InterPro" id="IPR012910">
    <property type="entry name" value="Plug_dom"/>
</dbReference>
<dbReference type="PANTHER" id="PTHR30069">
    <property type="entry name" value="TONB-DEPENDENT OUTER MEMBRANE RECEPTOR"/>
    <property type="match status" value="1"/>
</dbReference>
<dbReference type="AlphaFoldDB" id="M1PH21"/>
<dbReference type="GO" id="GO:0009279">
    <property type="term" value="C:cell outer membrane"/>
    <property type="evidence" value="ECO:0007669"/>
    <property type="project" value="UniProtKB-SubCell"/>
</dbReference>
<dbReference type="STRING" id="1167006.UWK_02380"/>
<dbReference type="PANTHER" id="PTHR30069:SF53">
    <property type="entry name" value="COLICIN I RECEPTOR-RELATED"/>
    <property type="match status" value="1"/>
</dbReference>
<evidence type="ECO:0000256" key="2">
    <source>
        <dbReference type="ARBA" id="ARBA00022448"/>
    </source>
</evidence>
<evidence type="ECO:0000256" key="6">
    <source>
        <dbReference type="ARBA" id="ARBA00023065"/>
    </source>
</evidence>
<comment type="subcellular location">
    <subcellularLocation>
        <location evidence="1 10">Cell outer membrane</location>
        <topology evidence="1 10">Multi-pass membrane protein</topology>
    </subcellularLocation>
</comment>
<keyword evidence="9 10" id="KW-0998">Cell outer membrane</keyword>
<protein>
    <submittedName>
        <fullName evidence="15">Outer membrane cobalamin receptor protein</fullName>
    </submittedName>
</protein>
<dbReference type="InterPro" id="IPR037066">
    <property type="entry name" value="Plug_dom_sf"/>
</dbReference>
<feature type="domain" description="TonB-dependent receptor-like beta-barrel" evidence="13">
    <location>
        <begin position="193"/>
        <end position="594"/>
    </location>
</feature>
<dbReference type="SUPFAM" id="SSF56935">
    <property type="entry name" value="Porins"/>
    <property type="match status" value="1"/>
</dbReference>
<dbReference type="InterPro" id="IPR000531">
    <property type="entry name" value="Beta-barrel_TonB"/>
</dbReference>
<proteinExistence type="inferred from homology"/>
<name>M1PH21_DESSD</name>
<accession>M1PH21</accession>
<keyword evidence="6" id="KW-0406">Ion transport</keyword>
<dbReference type="KEGG" id="dsf:UWK_02380"/>
<dbReference type="CDD" id="cd01347">
    <property type="entry name" value="ligand_gated_channel"/>
    <property type="match status" value="1"/>
</dbReference>
<dbReference type="Pfam" id="PF07715">
    <property type="entry name" value="Plug"/>
    <property type="match status" value="1"/>
</dbReference>
<evidence type="ECO:0000256" key="4">
    <source>
        <dbReference type="ARBA" id="ARBA00022692"/>
    </source>
</evidence>
<feature type="domain" description="TonB-dependent receptor plug" evidence="14">
    <location>
        <begin position="65"/>
        <end position="170"/>
    </location>
</feature>
<evidence type="ECO:0000256" key="12">
    <source>
        <dbReference type="SAM" id="SignalP"/>
    </source>
</evidence>
<sequence length="636" mass="70327">MENKKLRKILSSKSIGLSLGLILLAPCAWAEVNFSDSDDGDEFLALYYGDTQEVESATRAPKPLSRVAENVTVISAEQIERMNVHGVDEVLNRIAGLSVDFAGRDFNNAAYLSIHDSSYQQVAVYLDGIRISKATDDVIFTNMVPVRIIKRIEVIKGAAGSTWGSALGGVINIITKDTGEASRPSGSLRGSFGEYGSQDYSGDIAGAFGPVGYYLSATGQKSDGIKDDKAFENNSIYGKFDFDLSSNMQLRVSGAYTAPEYQISHFPLSGYDFDEYVTDRSSFVSASFDAMVVSGLNLHLNGYLLDNTFILTDIDFGSEVPWWKDRDEQETTGLNGRIDYHLGKQQLVAGFDYLRNKITSSDELSTAPAAKLSEETLAFYGNDTIAFGKLTLVPGLRYDRMSDTSDMTSPSLGATWLAAEHTLLRATVSKGFRKPPIVFTDTDNGASWANDQLEPERVWSYQVGLETGAARFCRIKSTFFYDDVSDAFHWDADLSTYDNSGTETRKGIELELATLPWNSLSLEMNFTYTHTEDDNGENGYQHVTNLIALYDNPNLITVELSGNFIHYGDLEAPAAYNPVDDAVLWDISISKKIWSNKELSSEIFFVGHNLTNASQYADELRANCGRWLEAGMKFFF</sequence>
<evidence type="ECO:0000256" key="5">
    <source>
        <dbReference type="ARBA" id="ARBA00022729"/>
    </source>
</evidence>
<dbReference type="GO" id="GO:0015344">
    <property type="term" value="F:siderophore uptake transmembrane transporter activity"/>
    <property type="evidence" value="ECO:0007669"/>
    <property type="project" value="TreeGrafter"/>
</dbReference>
<feature type="chain" id="PRO_5004016211" evidence="12">
    <location>
        <begin position="31"/>
        <end position="636"/>
    </location>
</feature>
<keyword evidence="15" id="KW-0675">Receptor</keyword>
<comment type="similarity">
    <text evidence="10 11">Belongs to the TonB-dependent receptor family.</text>
</comment>
<dbReference type="PROSITE" id="PS52016">
    <property type="entry name" value="TONB_DEPENDENT_REC_3"/>
    <property type="match status" value="1"/>
</dbReference>
<reference evidence="16" key="1">
    <citation type="journal article" date="2013" name="Stand. Genomic Sci.">
        <title>Complete genome sequence of Desulfocapsa sulfexigens, a marine deltaproteobacterium specialized in disproportionating inorganic sulfur compounds.</title>
        <authorList>
            <person name="Finster K.W."/>
            <person name="Kjeldsen K.U."/>
            <person name="Kube M."/>
            <person name="Reinhardt R."/>
            <person name="Mussmann M."/>
            <person name="Amann R."/>
            <person name="Schreiber L."/>
        </authorList>
    </citation>
    <scope>NUCLEOTIDE SEQUENCE [LARGE SCALE GENOMIC DNA]</scope>
    <source>
        <strain evidence="16">DSM 10523 / SB164P1</strain>
    </source>
</reference>
<evidence type="ECO:0000256" key="10">
    <source>
        <dbReference type="PROSITE-ProRule" id="PRU01360"/>
    </source>
</evidence>
<dbReference type="Gene3D" id="2.40.170.20">
    <property type="entry name" value="TonB-dependent receptor, beta-barrel domain"/>
    <property type="match status" value="1"/>
</dbReference>
<evidence type="ECO:0000313" key="15">
    <source>
        <dbReference type="EMBL" id="AGF78920.1"/>
    </source>
</evidence>
<dbReference type="Pfam" id="PF00593">
    <property type="entry name" value="TonB_dep_Rec_b-barrel"/>
    <property type="match status" value="1"/>
</dbReference>
<keyword evidence="5 12" id="KW-0732">Signal</keyword>
<dbReference type="eggNOG" id="COG4206">
    <property type="taxonomic scope" value="Bacteria"/>
</dbReference>
<keyword evidence="8 10" id="KW-0472">Membrane</keyword>
<keyword evidence="4 10" id="KW-0812">Transmembrane</keyword>
<keyword evidence="16" id="KW-1185">Reference proteome</keyword>
<evidence type="ECO:0000259" key="14">
    <source>
        <dbReference type="Pfam" id="PF07715"/>
    </source>
</evidence>
<dbReference type="GO" id="GO:0044718">
    <property type="term" value="P:siderophore transmembrane transport"/>
    <property type="evidence" value="ECO:0007669"/>
    <property type="project" value="TreeGrafter"/>
</dbReference>
<dbReference type="InterPro" id="IPR036942">
    <property type="entry name" value="Beta-barrel_TonB_sf"/>
</dbReference>
<dbReference type="OrthoDB" id="5389752at2"/>
<feature type="signal peptide" evidence="12">
    <location>
        <begin position="1"/>
        <end position="30"/>
    </location>
</feature>
<gene>
    <name evidence="15" type="ordered locus">UWK_02380</name>
</gene>
<dbReference type="Gene3D" id="2.170.130.10">
    <property type="entry name" value="TonB-dependent receptor, plug domain"/>
    <property type="match status" value="1"/>
</dbReference>
<evidence type="ECO:0000256" key="11">
    <source>
        <dbReference type="RuleBase" id="RU003357"/>
    </source>
</evidence>
<evidence type="ECO:0000256" key="1">
    <source>
        <dbReference type="ARBA" id="ARBA00004571"/>
    </source>
</evidence>
<evidence type="ECO:0000256" key="9">
    <source>
        <dbReference type="ARBA" id="ARBA00023237"/>
    </source>
</evidence>
<evidence type="ECO:0000256" key="8">
    <source>
        <dbReference type="ARBA" id="ARBA00023136"/>
    </source>
</evidence>
<keyword evidence="7 11" id="KW-0798">TonB box</keyword>
<dbReference type="EMBL" id="CP003985">
    <property type="protein sequence ID" value="AGF78920.1"/>
    <property type="molecule type" value="Genomic_DNA"/>
</dbReference>
<evidence type="ECO:0000256" key="3">
    <source>
        <dbReference type="ARBA" id="ARBA00022452"/>
    </source>
</evidence>
<evidence type="ECO:0000256" key="7">
    <source>
        <dbReference type="ARBA" id="ARBA00023077"/>
    </source>
</evidence>
<dbReference type="HOGENOM" id="CLU_008287_18_5_7"/>
<keyword evidence="2 10" id="KW-0813">Transport</keyword>
<evidence type="ECO:0000313" key="16">
    <source>
        <dbReference type="Proteomes" id="UP000011721"/>
    </source>
</evidence>